<evidence type="ECO:0000313" key="1">
    <source>
        <dbReference type="EMBL" id="KAK1129454.1"/>
    </source>
</evidence>
<comment type="caution">
    <text evidence="1">The sequence shown here is derived from an EMBL/GenBank/DDBJ whole genome shotgun (WGS) entry which is preliminary data.</text>
</comment>
<gene>
    <name evidence="1" type="ORF">K0M31_019181</name>
</gene>
<dbReference type="AlphaFoldDB" id="A0AA40G2D2"/>
<dbReference type="EMBL" id="JAHYIQ010000008">
    <property type="protein sequence ID" value="KAK1129454.1"/>
    <property type="molecule type" value="Genomic_DNA"/>
</dbReference>
<name>A0AA40G2D2_9HYME</name>
<proteinExistence type="predicted"/>
<protein>
    <submittedName>
        <fullName evidence="1">Uncharacterized protein</fullName>
    </submittedName>
</protein>
<sequence>MRPRVEEYYNVKILTEEIPARQHVKCKLDNGSPLLALLDKGGQTRTTNEGMEKVHEVTCTKSVHNLDTGGDHRSRTQPRAVHGQSVWFRNIRDRDRFFCTVGATMKRRISRAIVSSMTDRRIDGGLLLARRAIKNALSIVRELYGKLRGGKVIHGKENVDWQNRVVNEIGLTADDDDDELRNSRNENLENELKELTMKTDNRLKA</sequence>
<dbReference type="Proteomes" id="UP001177670">
    <property type="component" value="Unassembled WGS sequence"/>
</dbReference>
<keyword evidence="2" id="KW-1185">Reference proteome</keyword>
<accession>A0AA40G2D2</accession>
<organism evidence="1 2">
    <name type="scientific">Melipona bicolor</name>
    <dbReference type="NCBI Taxonomy" id="60889"/>
    <lineage>
        <taxon>Eukaryota</taxon>
        <taxon>Metazoa</taxon>
        <taxon>Ecdysozoa</taxon>
        <taxon>Arthropoda</taxon>
        <taxon>Hexapoda</taxon>
        <taxon>Insecta</taxon>
        <taxon>Pterygota</taxon>
        <taxon>Neoptera</taxon>
        <taxon>Endopterygota</taxon>
        <taxon>Hymenoptera</taxon>
        <taxon>Apocrita</taxon>
        <taxon>Aculeata</taxon>
        <taxon>Apoidea</taxon>
        <taxon>Anthophila</taxon>
        <taxon>Apidae</taxon>
        <taxon>Melipona</taxon>
    </lineage>
</organism>
<reference evidence="1" key="1">
    <citation type="submission" date="2021-10" db="EMBL/GenBank/DDBJ databases">
        <title>Melipona bicolor Genome sequencing and assembly.</title>
        <authorList>
            <person name="Araujo N.S."/>
            <person name="Arias M.C."/>
        </authorList>
    </citation>
    <scope>NUCLEOTIDE SEQUENCE</scope>
    <source>
        <strain evidence="1">USP_2M_L1-L4_2017</strain>
        <tissue evidence="1">Whole body</tissue>
    </source>
</reference>
<evidence type="ECO:0000313" key="2">
    <source>
        <dbReference type="Proteomes" id="UP001177670"/>
    </source>
</evidence>